<evidence type="ECO:0000313" key="1">
    <source>
        <dbReference type="EMBL" id="POM75102.1"/>
    </source>
</evidence>
<reference evidence="1 2" key="1">
    <citation type="journal article" date="2017" name="Genome Biol. Evol.">
        <title>Phytophthora megakarya and P. palmivora, closely related causal agents of cacao black pod rot, underwent increases in genome sizes and gene numbers by different mechanisms.</title>
        <authorList>
            <person name="Ali S.S."/>
            <person name="Shao J."/>
            <person name="Lary D.J."/>
            <person name="Kronmiller B."/>
            <person name="Shen D."/>
            <person name="Strem M.D."/>
            <person name="Amoako-Attah I."/>
            <person name="Akrofi A.Y."/>
            <person name="Begoude B.A."/>
            <person name="Ten Hoopen G.M."/>
            <person name="Coulibaly K."/>
            <person name="Kebe B.I."/>
            <person name="Melnick R.L."/>
            <person name="Guiltinan M.J."/>
            <person name="Tyler B.M."/>
            <person name="Meinhardt L.W."/>
            <person name="Bailey B.A."/>
        </authorList>
    </citation>
    <scope>NUCLEOTIDE SEQUENCE [LARGE SCALE GENOMIC DNA]</scope>
    <source>
        <strain evidence="2">sbr112.9</strain>
    </source>
</reference>
<accession>A0A2P4YBB1</accession>
<comment type="caution">
    <text evidence="1">The sequence shown here is derived from an EMBL/GenBank/DDBJ whole genome shotgun (WGS) entry which is preliminary data.</text>
</comment>
<gene>
    <name evidence="1" type="ORF">PHPALM_7841</name>
</gene>
<evidence type="ECO:0000313" key="2">
    <source>
        <dbReference type="Proteomes" id="UP000237271"/>
    </source>
</evidence>
<protein>
    <submittedName>
        <fullName evidence="1">Endo-1,3(4)-beta-glucanase</fullName>
    </submittedName>
</protein>
<sequence>MIVVDAATEIHTRGGDSVLFNVGSIIVSSFSKQPQSYLPPSDTATRTKEENVTMKNSNNTWLSLLLVKAATLNPMESMHKLKDTSMGDGLSRSWVLYNAATR</sequence>
<dbReference type="EMBL" id="NCKW01004055">
    <property type="protein sequence ID" value="POM75102.1"/>
    <property type="molecule type" value="Genomic_DNA"/>
</dbReference>
<dbReference type="OrthoDB" id="4473401at2759"/>
<organism evidence="1 2">
    <name type="scientific">Phytophthora palmivora</name>
    <dbReference type="NCBI Taxonomy" id="4796"/>
    <lineage>
        <taxon>Eukaryota</taxon>
        <taxon>Sar</taxon>
        <taxon>Stramenopiles</taxon>
        <taxon>Oomycota</taxon>
        <taxon>Peronosporomycetes</taxon>
        <taxon>Peronosporales</taxon>
        <taxon>Peronosporaceae</taxon>
        <taxon>Phytophthora</taxon>
    </lineage>
</organism>
<keyword evidence="2" id="KW-1185">Reference proteome</keyword>
<name>A0A2P4YBB1_9STRA</name>
<proteinExistence type="predicted"/>
<dbReference type="Proteomes" id="UP000237271">
    <property type="component" value="Unassembled WGS sequence"/>
</dbReference>
<dbReference type="AlphaFoldDB" id="A0A2P4YBB1"/>
<dbReference type="Gene3D" id="1.20.5.420">
    <property type="entry name" value="Immunoglobulin FC, subunit C"/>
    <property type="match status" value="1"/>
</dbReference>